<protein>
    <submittedName>
        <fullName evidence="3">Uncharacterized protein</fullName>
    </submittedName>
</protein>
<evidence type="ECO:0000313" key="3">
    <source>
        <dbReference type="EMBL" id="SCZ47055.1"/>
    </source>
</evidence>
<dbReference type="EMBL" id="FMWB01000012">
    <property type="protein sequence ID" value="SCZ47055.1"/>
    <property type="molecule type" value="Genomic_DNA"/>
</dbReference>
<dbReference type="AlphaFoldDB" id="A0A1G5PBZ2"/>
<feature type="transmembrane region" description="Helical" evidence="2">
    <location>
        <begin position="6"/>
        <end position="30"/>
    </location>
</feature>
<gene>
    <name evidence="3" type="ORF">SAMN05216279_11212</name>
</gene>
<organism evidence="3 4">
    <name type="scientific">Pseudomonas oryzihabitans</name>
    <dbReference type="NCBI Taxonomy" id="47885"/>
    <lineage>
        <taxon>Bacteria</taxon>
        <taxon>Pseudomonadati</taxon>
        <taxon>Pseudomonadota</taxon>
        <taxon>Gammaproteobacteria</taxon>
        <taxon>Pseudomonadales</taxon>
        <taxon>Pseudomonadaceae</taxon>
        <taxon>Pseudomonas</taxon>
    </lineage>
</organism>
<keyword evidence="1" id="KW-0175">Coiled coil</keyword>
<keyword evidence="2" id="KW-1133">Transmembrane helix</keyword>
<dbReference type="Proteomes" id="UP000183046">
    <property type="component" value="Unassembled WGS sequence"/>
</dbReference>
<name>A0A1G5PBZ2_9PSED</name>
<keyword evidence="2" id="KW-0812">Transmembrane</keyword>
<accession>A0A1G5PBZ2</accession>
<evidence type="ECO:0000256" key="2">
    <source>
        <dbReference type="SAM" id="Phobius"/>
    </source>
</evidence>
<evidence type="ECO:0000256" key="1">
    <source>
        <dbReference type="SAM" id="Coils"/>
    </source>
</evidence>
<sequence length="284" mass="31803">MADSRFVEWGFLLVTLSNVLLIALVLTLLWQRLFPRPEAAVEDPEVPAASAPGAPLPLTSQAETAASLIDAARQADVEPLGQAISDSLDLVGRLDGVGGDDYPDWKKTNQPYIDDLLSHRESLEFKLDDLKSKLDRAHKLITNLHVQNREMRGAEAKLQRLSLDHDRVQGTLLEVRRERDQLKVKVQRLGEELLRLRQQPAAPAAAGVAEVDGRLQEELETLRESLEEERAKLSRTLVEKEFIEQVFIDTDAVTDSYQALKQEHAALQEQLQALQARLDAAQSR</sequence>
<proteinExistence type="predicted"/>
<dbReference type="RefSeq" id="WP_074584667.1">
    <property type="nucleotide sequence ID" value="NZ_FMWB01000012.1"/>
</dbReference>
<reference evidence="4" key="1">
    <citation type="submission" date="2016-10" db="EMBL/GenBank/DDBJ databases">
        <authorList>
            <person name="de Groot N.N."/>
        </authorList>
    </citation>
    <scope>NUCLEOTIDE SEQUENCE [LARGE SCALE GENOMIC DNA]</scope>
    <source>
        <strain evidence="4">DSM 15758</strain>
    </source>
</reference>
<dbReference type="OrthoDB" id="7030962at2"/>
<keyword evidence="2" id="KW-0472">Membrane</keyword>
<evidence type="ECO:0000313" key="4">
    <source>
        <dbReference type="Proteomes" id="UP000183046"/>
    </source>
</evidence>
<comment type="caution">
    <text evidence="3">The sequence shown here is derived from an EMBL/GenBank/DDBJ whole genome shotgun (WGS) entry which is preliminary data.</text>
</comment>
<feature type="coiled-coil region" evidence="1">
    <location>
        <begin position="113"/>
        <end position="284"/>
    </location>
</feature>